<protein>
    <submittedName>
        <fullName evidence="2">Uncharacterized protein</fullName>
    </submittedName>
</protein>
<feature type="transmembrane region" description="Helical" evidence="1">
    <location>
        <begin position="12"/>
        <end position="33"/>
    </location>
</feature>
<organism evidence="2 3">
    <name type="scientific">Candidatus Woesebacteria bacterium RBG_13_34_9</name>
    <dbReference type="NCBI Taxonomy" id="1802477"/>
    <lineage>
        <taxon>Bacteria</taxon>
        <taxon>Candidatus Woeseibacteriota</taxon>
    </lineage>
</organism>
<keyword evidence="1" id="KW-1133">Transmembrane helix</keyword>
<keyword evidence="1" id="KW-0812">Transmembrane</keyword>
<evidence type="ECO:0000256" key="1">
    <source>
        <dbReference type="SAM" id="Phobius"/>
    </source>
</evidence>
<sequence length="85" mass="10013">MDKQYNKFFQVITLTMVFCVVIFILVEIIPTLFSEVNSQTKSDIPLISTEKIEKINISLDERTSIIYPIKVDLFNYEFGKEEPFR</sequence>
<dbReference type="EMBL" id="MGFP01000033">
    <property type="protein sequence ID" value="OGM08995.1"/>
    <property type="molecule type" value="Genomic_DNA"/>
</dbReference>
<reference evidence="2 3" key="1">
    <citation type="journal article" date="2016" name="Nat. Commun.">
        <title>Thousands of microbial genomes shed light on interconnected biogeochemical processes in an aquifer system.</title>
        <authorList>
            <person name="Anantharaman K."/>
            <person name="Brown C.T."/>
            <person name="Hug L.A."/>
            <person name="Sharon I."/>
            <person name="Castelle C.J."/>
            <person name="Probst A.J."/>
            <person name="Thomas B.C."/>
            <person name="Singh A."/>
            <person name="Wilkins M.J."/>
            <person name="Karaoz U."/>
            <person name="Brodie E.L."/>
            <person name="Williams K.H."/>
            <person name="Hubbard S.S."/>
            <person name="Banfield J.F."/>
        </authorList>
    </citation>
    <scope>NUCLEOTIDE SEQUENCE [LARGE SCALE GENOMIC DNA]</scope>
</reference>
<dbReference type="Proteomes" id="UP000179219">
    <property type="component" value="Unassembled WGS sequence"/>
</dbReference>
<dbReference type="AlphaFoldDB" id="A0A1F7X3W4"/>
<evidence type="ECO:0000313" key="3">
    <source>
        <dbReference type="Proteomes" id="UP000179219"/>
    </source>
</evidence>
<comment type="caution">
    <text evidence="2">The sequence shown here is derived from an EMBL/GenBank/DDBJ whole genome shotgun (WGS) entry which is preliminary data.</text>
</comment>
<name>A0A1F7X3W4_9BACT</name>
<accession>A0A1F7X3W4</accession>
<proteinExistence type="predicted"/>
<evidence type="ECO:0000313" key="2">
    <source>
        <dbReference type="EMBL" id="OGM08995.1"/>
    </source>
</evidence>
<keyword evidence="1" id="KW-0472">Membrane</keyword>
<gene>
    <name evidence="2" type="ORF">A2159_01230</name>
</gene>